<evidence type="ECO:0000313" key="10">
    <source>
        <dbReference type="Proteomes" id="UP000007799"/>
    </source>
</evidence>
<evidence type="ECO:0000256" key="6">
    <source>
        <dbReference type="SAM" id="MobiDB-lite"/>
    </source>
</evidence>
<dbReference type="GO" id="GO:0016020">
    <property type="term" value="C:membrane"/>
    <property type="evidence" value="ECO:0007669"/>
    <property type="project" value="UniProtKB-SubCell"/>
</dbReference>
<dbReference type="InterPro" id="IPR020846">
    <property type="entry name" value="MFS_dom"/>
</dbReference>
<dbReference type="PROSITE" id="PS50850">
    <property type="entry name" value="MFS"/>
    <property type="match status" value="1"/>
</dbReference>
<dbReference type="KEGG" id="sre:PTSG_08752"/>
<comment type="subcellular location">
    <subcellularLocation>
        <location evidence="1">Membrane</location>
        <topology evidence="1">Multi-pass membrane protein</topology>
    </subcellularLocation>
</comment>
<dbReference type="InterPro" id="IPR036259">
    <property type="entry name" value="MFS_trans_sf"/>
</dbReference>
<feature type="transmembrane region" description="Helical" evidence="7">
    <location>
        <begin position="399"/>
        <end position="418"/>
    </location>
</feature>
<keyword evidence="3 7" id="KW-0812">Transmembrane</keyword>
<evidence type="ECO:0000256" key="1">
    <source>
        <dbReference type="ARBA" id="ARBA00004141"/>
    </source>
</evidence>
<keyword evidence="4 7" id="KW-1133">Transmembrane helix</keyword>
<dbReference type="STRING" id="946362.F2UKL1"/>
<feature type="region of interest" description="Disordered" evidence="6">
    <location>
        <begin position="281"/>
        <end position="317"/>
    </location>
</feature>
<dbReference type="RefSeq" id="XP_004990136.1">
    <property type="nucleotide sequence ID" value="XM_004990079.1"/>
</dbReference>
<keyword evidence="2" id="KW-0813">Transport</keyword>
<dbReference type="GO" id="GO:0022857">
    <property type="term" value="F:transmembrane transporter activity"/>
    <property type="evidence" value="ECO:0007669"/>
    <property type="project" value="InterPro"/>
</dbReference>
<proteinExistence type="predicted"/>
<keyword evidence="10" id="KW-1185">Reference proteome</keyword>
<dbReference type="PROSITE" id="PS00216">
    <property type="entry name" value="SUGAR_TRANSPORT_1"/>
    <property type="match status" value="1"/>
</dbReference>
<evidence type="ECO:0000256" key="4">
    <source>
        <dbReference type="ARBA" id="ARBA00022989"/>
    </source>
</evidence>
<gene>
    <name evidence="9" type="ORF">PTSG_08752</name>
</gene>
<dbReference type="InterPro" id="IPR005828">
    <property type="entry name" value="MFS_sugar_transport-like"/>
</dbReference>
<dbReference type="Pfam" id="PF07690">
    <property type="entry name" value="MFS_1"/>
    <property type="match status" value="1"/>
</dbReference>
<feature type="transmembrane region" description="Helical" evidence="7">
    <location>
        <begin position="510"/>
        <end position="530"/>
    </location>
</feature>
<dbReference type="Proteomes" id="UP000007799">
    <property type="component" value="Unassembled WGS sequence"/>
</dbReference>
<evidence type="ECO:0000259" key="8">
    <source>
        <dbReference type="PROSITE" id="PS50850"/>
    </source>
</evidence>
<dbReference type="eggNOG" id="KOG0255">
    <property type="taxonomic scope" value="Eukaryota"/>
</dbReference>
<feature type="transmembrane region" description="Helical" evidence="7">
    <location>
        <begin position="212"/>
        <end position="234"/>
    </location>
</feature>
<feature type="compositionally biased region" description="Low complexity" evidence="6">
    <location>
        <begin position="290"/>
        <end position="317"/>
    </location>
</feature>
<dbReference type="EMBL" id="GL832979">
    <property type="protein sequence ID" value="EGD77660.1"/>
    <property type="molecule type" value="Genomic_DNA"/>
</dbReference>
<feature type="transmembrane region" description="Helical" evidence="7">
    <location>
        <begin position="449"/>
        <end position="469"/>
    </location>
</feature>
<dbReference type="Gene3D" id="1.20.1250.20">
    <property type="entry name" value="MFS general substrate transporter like domains"/>
    <property type="match status" value="1"/>
</dbReference>
<feature type="transmembrane region" description="Helical" evidence="7">
    <location>
        <begin position="117"/>
        <end position="137"/>
    </location>
</feature>
<dbReference type="PANTHER" id="PTHR23511:SF34">
    <property type="entry name" value="SYNAPTIC VESICLE GLYCOPROTEIN 2"/>
    <property type="match status" value="1"/>
</dbReference>
<feature type="transmembrane region" description="Helical" evidence="7">
    <location>
        <begin position="149"/>
        <end position="173"/>
    </location>
</feature>
<dbReference type="OrthoDB" id="3936150at2759"/>
<dbReference type="InParanoid" id="F2UKL1"/>
<feature type="transmembrane region" description="Helical" evidence="7">
    <location>
        <begin position="358"/>
        <end position="379"/>
    </location>
</feature>
<feature type="transmembrane region" description="Helical" evidence="7">
    <location>
        <begin position="481"/>
        <end position="504"/>
    </location>
</feature>
<dbReference type="SUPFAM" id="SSF103473">
    <property type="entry name" value="MFS general substrate transporter"/>
    <property type="match status" value="1"/>
</dbReference>
<dbReference type="InterPro" id="IPR005829">
    <property type="entry name" value="Sugar_transporter_CS"/>
</dbReference>
<dbReference type="PANTHER" id="PTHR23511">
    <property type="entry name" value="SYNAPTIC VESICLE GLYCOPROTEIN 2"/>
    <property type="match status" value="1"/>
</dbReference>
<accession>F2UKL1</accession>
<protein>
    <recommendedName>
        <fullName evidence="8">Major facilitator superfamily (MFS) profile domain-containing protein</fullName>
    </recommendedName>
</protein>
<dbReference type="FunCoup" id="F2UKL1">
    <property type="interactions" value="421"/>
</dbReference>
<sequence>MSSAATLTFDAAISRIGTGWFHYKLVALCGWANASDAIEMLGISFIITTLAECDLDLTEARKGMVTAGLFIGMMLGGWLWGSLADKLGRKYTLILALLFNSLFGFSSSLATSYHSFLFFRIMSGLGVGGSIPIVFTYTTEFLPTKQRGLYLSIVAAFWMVGTILVAGMAWGIIGAHECSHANMPSSILLRCEEWDNSGCGYFATSTGGRLPAWRLFVGLCSLPSLLAAVSIAFLPESPKWLATVGRIRQAERILERIAKANSSSRRGYSAVHDDDAKFSLSSTDTHEATPPQHHQPQPSSSSPSPSSSSSPASPLALSISEERTQRHTMPWPMRILSSVRNVFESTARLFRGPSLRPTLVLGGIWFFLSMGFYGLTLWLPNYFQHGAIDASTSVYKVSFWVALANIPGNAFAFWGVDWLGRRKTLLISMLASAASVFSILKIHSTAGTTAFSCVFSGVSVAGWNALNILSAELYTTRQRGAAFGLLAATGRIGAIVGNMAFGAMSASSPTLPLMLTGAALAFGACMSLLVPETRNISIE</sequence>
<reference evidence="9" key="1">
    <citation type="submission" date="2009-08" db="EMBL/GenBank/DDBJ databases">
        <title>Annotation of Salpingoeca rosetta.</title>
        <authorList>
            <consortium name="The Broad Institute Genome Sequencing Platform"/>
            <person name="Russ C."/>
            <person name="Cuomo C."/>
            <person name="Burger G."/>
            <person name="Gray M.W."/>
            <person name="Holland P.W.H."/>
            <person name="King N."/>
            <person name="Lang F.B.F."/>
            <person name="Roger A.J."/>
            <person name="Ruiz-Trillo I."/>
            <person name="Young S.K."/>
            <person name="Zeng Q."/>
            <person name="Gargeya S."/>
            <person name="Alvarado L."/>
            <person name="Berlin A."/>
            <person name="Chapman S.B."/>
            <person name="Chen Z."/>
            <person name="Freedman E."/>
            <person name="Gellesch M."/>
            <person name="Goldberg J."/>
            <person name="Griggs A."/>
            <person name="Gujja S."/>
            <person name="Heilman E."/>
            <person name="Heiman D."/>
            <person name="Howarth C."/>
            <person name="Mehta T."/>
            <person name="Neiman D."/>
            <person name="Pearson M."/>
            <person name="Roberts A."/>
            <person name="Saif S."/>
            <person name="Shea T."/>
            <person name="Shenoy N."/>
            <person name="Sisk P."/>
            <person name="Stolte C."/>
            <person name="Sykes S."/>
            <person name="White J."/>
            <person name="Yandava C."/>
            <person name="Haas B."/>
            <person name="Nusbaum C."/>
            <person name="Birren B."/>
        </authorList>
    </citation>
    <scope>NUCLEOTIDE SEQUENCE [LARGE SCALE GENOMIC DNA]</scope>
    <source>
        <strain evidence="9">ATCC 50818</strain>
    </source>
</reference>
<keyword evidence="5 7" id="KW-0472">Membrane</keyword>
<organism evidence="10">
    <name type="scientific">Salpingoeca rosetta (strain ATCC 50818 / BSB-021)</name>
    <dbReference type="NCBI Taxonomy" id="946362"/>
    <lineage>
        <taxon>Eukaryota</taxon>
        <taxon>Choanoflagellata</taxon>
        <taxon>Craspedida</taxon>
        <taxon>Salpingoecidae</taxon>
        <taxon>Salpingoeca</taxon>
    </lineage>
</organism>
<evidence type="ECO:0000313" key="9">
    <source>
        <dbReference type="EMBL" id="EGD77660.1"/>
    </source>
</evidence>
<dbReference type="InterPro" id="IPR011701">
    <property type="entry name" value="MFS"/>
</dbReference>
<evidence type="ECO:0000256" key="3">
    <source>
        <dbReference type="ARBA" id="ARBA00022692"/>
    </source>
</evidence>
<evidence type="ECO:0000256" key="7">
    <source>
        <dbReference type="SAM" id="Phobius"/>
    </source>
</evidence>
<feature type="transmembrane region" description="Helical" evidence="7">
    <location>
        <begin position="64"/>
        <end position="81"/>
    </location>
</feature>
<name>F2UKL1_SALR5</name>
<dbReference type="PROSITE" id="PS00217">
    <property type="entry name" value="SUGAR_TRANSPORT_2"/>
    <property type="match status" value="1"/>
</dbReference>
<evidence type="ECO:0000256" key="2">
    <source>
        <dbReference type="ARBA" id="ARBA00022448"/>
    </source>
</evidence>
<dbReference type="Pfam" id="PF00083">
    <property type="entry name" value="Sugar_tr"/>
    <property type="match status" value="1"/>
</dbReference>
<dbReference type="AlphaFoldDB" id="F2UKL1"/>
<feature type="transmembrane region" description="Helical" evidence="7">
    <location>
        <begin position="425"/>
        <end position="443"/>
    </location>
</feature>
<feature type="domain" description="Major facilitator superfamily (MFS) profile" evidence="8">
    <location>
        <begin position="1"/>
        <end position="534"/>
    </location>
</feature>
<dbReference type="GeneID" id="16070690"/>
<dbReference type="OMA" id="RFQIEFH"/>
<evidence type="ECO:0000256" key="5">
    <source>
        <dbReference type="ARBA" id="ARBA00023136"/>
    </source>
</evidence>
<feature type="transmembrane region" description="Helical" evidence="7">
    <location>
        <begin position="93"/>
        <end position="111"/>
    </location>
</feature>